<protein>
    <submittedName>
        <fullName evidence="2">Uncharacterized protein</fullName>
    </submittedName>
</protein>
<organism evidence="1 2">
    <name type="scientific">Romanomermis culicivorax</name>
    <name type="common">Nematode worm</name>
    <dbReference type="NCBI Taxonomy" id="13658"/>
    <lineage>
        <taxon>Eukaryota</taxon>
        <taxon>Metazoa</taxon>
        <taxon>Ecdysozoa</taxon>
        <taxon>Nematoda</taxon>
        <taxon>Enoplea</taxon>
        <taxon>Dorylaimia</taxon>
        <taxon>Mermithida</taxon>
        <taxon>Mermithoidea</taxon>
        <taxon>Mermithidae</taxon>
        <taxon>Romanomermis</taxon>
    </lineage>
</organism>
<evidence type="ECO:0000313" key="1">
    <source>
        <dbReference type="Proteomes" id="UP000887565"/>
    </source>
</evidence>
<proteinExistence type="predicted"/>
<evidence type="ECO:0000313" key="2">
    <source>
        <dbReference type="WBParaSite" id="nRc.2.0.1.t40834-RA"/>
    </source>
</evidence>
<reference evidence="2" key="1">
    <citation type="submission" date="2022-11" db="UniProtKB">
        <authorList>
            <consortium name="WormBaseParasite"/>
        </authorList>
    </citation>
    <scope>IDENTIFICATION</scope>
</reference>
<sequence length="94" mass="10887">MVTPNVTFASRGTPPVPPRKPFNLSEDCLFCVLCRAKGEPEILSEFVITFRSDREFLHAKDGSGILDRELQKKTIFQLKIRNIFVNFQRKFNKI</sequence>
<name>A0A915KQT9_ROMCU</name>
<dbReference type="Proteomes" id="UP000887565">
    <property type="component" value="Unplaced"/>
</dbReference>
<dbReference type="WBParaSite" id="nRc.2.0.1.t40834-RA">
    <property type="protein sequence ID" value="nRc.2.0.1.t40834-RA"/>
    <property type="gene ID" value="nRc.2.0.1.g40834"/>
</dbReference>
<dbReference type="AlphaFoldDB" id="A0A915KQT9"/>
<accession>A0A915KQT9</accession>
<keyword evidence="1" id="KW-1185">Reference proteome</keyword>